<dbReference type="PANTHER" id="PTHR43384">
    <property type="entry name" value="SEPTUM SITE-DETERMINING PROTEIN MIND HOMOLOG, CHLOROPLASTIC-RELATED"/>
    <property type="match status" value="1"/>
</dbReference>
<name>A0A9Q9J692_9XANT</name>
<sequence length="884" mass="98188">MNPVATFRKILLDHFGQTFDLDITQENGVILLVISDLFLGMSRSDRLAMILPEMQRLGLKSVITELYSVAEAQDRGLTVGKADEAPADWDEAVTSLVSGERYEPSAGDRNFRRIVFYSYKGGVGRTTALVQTAFHLARRGRRVVLVDMDVEAPGLHKVVPPTKDGDVEFGLIDYLWERQVKPADAATSYEFSLVGSRNGQPRAISYTVEDPLSRAQVHVVPAGCPGKSYVQKLSTLSHKEVLTRSDDAWSLFEADLFDQFQPDVVLIDARTGLGEWGGLSLLRLADDAFLVMFPSGQNADGINFVKTVLSEVRGISPTVIFSPVPEGEVGDEIVRRFGEVFGEDEAANALRINYSQGIASASSLPLDSAMSAYVEVANRIAERGAEAQVEVSLARYGREDLLESLNIPERDANSIASADFEAYFQKTSDFDKFLDDARWVVRGRKGTGKSTLFHLFVEHIENARKRARGKLSGVDVLPGHGPVPGAMLRPTTDEFESLAQQISAVGADWLSFWRAYAIVRLWTTKYEPLISVLGKSKGLRALKVHLQSKLPIGSGDRRWKSSETAACLALISGDLGGLCRDVVIDLNDHLSGSENKLWLLYDDLDQDIREDSPWQAEALGGLLRLAYDSNNKDLHNIRFKIFLREDIWSKLVFTNKSHFGDPRTVLLQWKIEDFMRLAYRLITGASPPLRELIGRDSSVTEQTVDTAGEEELRGALAPIWGLSQEKGKKSLAAKWVYSRMTDSQDNTYPRSLTVLLKAARDEELRIKSKSPPSDRLLSFPAMQVGLKAASVERLDALKNECPDLKPFLEDVEEKSSLRSQFASDDLRKVWAATSKSNFPLFDAFISRLEESGLLVRKRGSTYNFGFASLYIDGLGVTRVQGEKK</sequence>
<reference evidence="4" key="1">
    <citation type="submission" date="2022-04" db="EMBL/GenBank/DDBJ databases">
        <title>Xanthomonas prunicola pv. tritici, a pathogen causing a previously unreported foliar disease of wheat.</title>
        <authorList>
            <person name="Clavijo F."/>
            <person name="Curland R.D."/>
            <person name="Dill-Macky R."/>
            <person name="Pereyra S."/>
            <person name="Roman-Reyna V."/>
            <person name="Siri M.I."/>
        </authorList>
    </citation>
    <scope>NUCLEOTIDE SEQUENCE</scope>
    <source>
        <strain evidence="4">CIX249</strain>
    </source>
</reference>
<dbReference type="Pfam" id="PF01656">
    <property type="entry name" value="CbiA"/>
    <property type="match status" value="1"/>
</dbReference>
<keyword evidence="1" id="KW-0547">Nucleotide-binding</keyword>
<dbReference type="Proteomes" id="UP001058381">
    <property type="component" value="Chromosome"/>
</dbReference>
<dbReference type="GO" id="GO:0051782">
    <property type="term" value="P:negative regulation of cell division"/>
    <property type="evidence" value="ECO:0007669"/>
    <property type="project" value="TreeGrafter"/>
</dbReference>
<gene>
    <name evidence="4" type="ORF">M0D43_08370</name>
</gene>
<dbReference type="GeneID" id="75151362"/>
<protein>
    <submittedName>
        <fullName evidence="4">AAA family ATPase</fullName>
    </submittedName>
</protein>
<organism evidence="4 5">
    <name type="scientific">Xanthomonas prunicola</name>
    <dbReference type="NCBI Taxonomy" id="2053930"/>
    <lineage>
        <taxon>Bacteria</taxon>
        <taxon>Pseudomonadati</taxon>
        <taxon>Pseudomonadota</taxon>
        <taxon>Gammaproteobacteria</taxon>
        <taxon>Lysobacterales</taxon>
        <taxon>Lysobacteraceae</taxon>
        <taxon>Xanthomonas</taxon>
    </lineage>
</organism>
<evidence type="ECO:0000256" key="2">
    <source>
        <dbReference type="ARBA" id="ARBA00022840"/>
    </source>
</evidence>
<proteinExistence type="predicted"/>
<evidence type="ECO:0000259" key="3">
    <source>
        <dbReference type="Pfam" id="PF01656"/>
    </source>
</evidence>
<evidence type="ECO:0000313" key="4">
    <source>
        <dbReference type="EMBL" id="UXA66963.1"/>
    </source>
</evidence>
<dbReference type="GO" id="GO:0009898">
    <property type="term" value="C:cytoplasmic side of plasma membrane"/>
    <property type="evidence" value="ECO:0007669"/>
    <property type="project" value="TreeGrafter"/>
</dbReference>
<accession>A0A9Q9J692</accession>
<dbReference type="EMBL" id="CP096142">
    <property type="protein sequence ID" value="UXA66963.1"/>
    <property type="molecule type" value="Genomic_DNA"/>
</dbReference>
<dbReference type="NCBIfam" id="NF047398">
    <property type="entry name" value="AAA_KGGVGR"/>
    <property type="match status" value="1"/>
</dbReference>
<dbReference type="GO" id="GO:0005829">
    <property type="term" value="C:cytosol"/>
    <property type="evidence" value="ECO:0007669"/>
    <property type="project" value="TreeGrafter"/>
</dbReference>
<keyword evidence="2" id="KW-0067">ATP-binding</keyword>
<dbReference type="CDD" id="cd02042">
    <property type="entry name" value="ParAB_family"/>
    <property type="match status" value="1"/>
</dbReference>
<dbReference type="SUPFAM" id="SSF52540">
    <property type="entry name" value="P-loop containing nucleoside triphosphate hydrolases"/>
    <property type="match status" value="1"/>
</dbReference>
<dbReference type="InterPro" id="IPR059206">
    <property type="entry name" value="Sll1717-like"/>
</dbReference>
<evidence type="ECO:0000313" key="5">
    <source>
        <dbReference type="Proteomes" id="UP001058381"/>
    </source>
</evidence>
<dbReference type="GO" id="GO:0016887">
    <property type="term" value="F:ATP hydrolysis activity"/>
    <property type="evidence" value="ECO:0007669"/>
    <property type="project" value="TreeGrafter"/>
</dbReference>
<dbReference type="Gene3D" id="3.40.50.300">
    <property type="entry name" value="P-loop containing nucleotide triphosphate hydrolases"/>
    <property type="match status" value="1"/>
</dbReference>
<dbReference type="RefSeq" id="WP_252164272.1">
    <property type="nucleotide sequence ID" value="NZ_CP094827.1"/>
</dbReference>
<evidence type="ECO:0000256" key="1">
    <source>
        <dbReference type="ARBA" id="ARBA00022741"/>
    </source>
</evidence>
<dbReference type="PANTHER" id="PTHR43384:SF6">
    <property type="entry name" value="SEPTUM SITE-DETERMINING PROTEIN MIND HOMOLOG, CHLOROPLASTIC"/>
    <property type="match status" value="1"/>
</dbReference>
<feature type="domain" description="CobQ/CobB/MinD/ParA nucleotide binding" evidence="3">
    <location>
        <begin position="114"/>
        <end position="324"/>
    </location>
</feature>
<dbReference type="InterPro" id="IPR002586">
    <property type="entry name" value="CobQ/CobB/MinD/ParA_Nub-bd_dom"/>
</dbReference>
<dbReference type="AlphaFoldDB" id="A0A9Q9J692"/>
<dbReference type="GO" id="GO:0005524">
    <property type="term" value="F:ATP binding"/>
    <property type="evidence" value="ECO:0007669"/>
    <property type="project" value="UniProtKB-KW"/>
</dbReference>
<dbReference type="InterPro" id="IPR050625">
    <property type="entry name" value="ParA/MinD_ATPase"/>
</dbReference>
<dbReference type="NCBIfam" id="NF047389">
    <property type="entry name" value="ATPase_Sll1717"/>
    <property type="match status" value="1"/>
</dbReference>
<dbReference type="InterPro" id="IPR027417">
    <property type="entry name" value="P-loop_NTPase"/>
</dbReference>